<evidence type="ECO:0000256" key="1">
    <source>
        <dbReference type="ARBA" id="ARBA00004651"/>
    </source>
</evidence>
<reference evidence="8 9" key="1">
    <citation type="submission" date="2017-08" db="EMBL/GenBank/DDBJ databases">
        <title>Infants hospitalized years apart are colonized by the same room-sourced microbial strains.</title>
        <authorList>
            <person name="Brooks B."/>
            <person name="Olm M.R."/>
            <person name="Firek B.A."/>
            <person name="Baker R."/>
            <person name="Thomas B.C."/>
            <person name="Morowitz M.J."/>
            <person name="Banfield J.F."/>
        </authorList>
    </citation>
    <scope>NUCLEOTIDE SEQUENCE [LARGE SCALE GENOMIC DNA]</scope>
    <source>
        <strain evidence="8">S2_005_003_R2_42</strain>
    </source>
</reference>
<dbReference type="PANTHER" id="PTHR23291:SF115">
    <property type="entry name" value="MODULATOR OF FTSH PROTEASE YCCA"/>
    <property type="match status" value="1"/>
</dbReference>
<protein>
    <submittedName>
        <fullName evidence="8">FtsH protease modulator YccA</fullName>
    </submittedName>
</protein>
<dbReference type="PANTHER" id="PTHR23291">
    <property type="entry name" value="BAX INHIBITOR-RELATED"/>
    <property type="match status" value="1"/>
</dbReference>
<feature type="transmembrane region" description="Helical" evidence="7">
    <location>
        <begin position="135"/>
        <end position="156"/>
    </location>
</feature>
<evidence type="ECO:0000256" key="4">
    <source>
        <dbReference type="ARBA" id="ARBA00022692"/>
    </source>
</evidence>
<proteinExistence type="inferred from homology"/>
<sequence>MSDQPVILPSAGASAQPSIVRNTYLLLSIVMAVAAVGAFVGLQMNIGWSIGMWLVFMVVFIGGPFAINAAKNGDTAIWLTFAWAGLVGFLLSPLIAAYLKLPGGPGIVFNALAGTAALFVGLSAYAVVSRRDFSFLGSFLAAGCIVVLLGIVALIFLQIPLLSLAISGLAVLLMSGFILYDTGRMIHDGAANPVYITVSLFGNIVVLFSHLLNLFSFFSGED</sequence>
<organism evidence="8 9">
    <name type="scientific">Rhodanobacter denitrificans</name>
    <dbReference type="NCBI Taxonomy" id="666685"/>
    <lineage>
        <taxon>Bacteria</taxon>
        <taxon>Pseudomonadati</taxon>
        <taxon>Pseudomonadota</taxon>
        <taxon>Gammaproteobacteria</taxon>
        <taxon>Lysobacterales</taxon>
        <taxon>Rhodanobacteraceae</taxon>
        <taxon>Rhodanobacter</taxon>
    </lineage>
</organism>
<feature type="transmembrane region" description="Helical" evidence="7">
    <location>
        <begin position="162"/>
        <end position="182"/>
    </location>
</feature>
<dbReference type="Proteomes" id="UP000249046">
    <property type="component" value="Unassembled WGS sequence"/>
</dbReference>
<name>A0A2W5KGT5_9GAMM</name>
<evidence type="ECO:0000256" key="7">
    <source>
        <dbReference type="RuleBase" id="RU004379"/>
    </source>
</evidence>
<keyword evidence="8" id="KW-0645">Protease</keyword>
<dbReference type="AlphaFoldDB" id="A0A2W5KGT5"/>
<keyword evidence="5 7" id="KW-1133">Transmembrane helix</keyword>
<dbReference type="Pfam" id="PF01027">
    <property type="entry name" value="Bax1-I"/>
    <property type="match status" value="1"/>
</dbReference>
<evidence type="ECO:0000256" key="2">
    <source>
        <dbReference type="ARBA" id="ARBA00010350"/>
    </source>
</evidence>
<keyword evidence="6 7" id="KW-0472">Membrane</keyword>
<dbReference type="GO" id="GO:0008233">
    <property type="term" value="F:peptidase activity"/>
    <property type="evidence" value="ECO:0007669"/>
    <property type="project" value="UniProtKB-KW"/>
</dbReference>
<comment type="subcellular location">
    <subcellularLocation>
        <location evidence="1">Cell membrane</location>
        <topology evidence="1">Multi-pass membrane protein</topology>
    </subcellularLocation>
</comment>
<comment type="caution">
    <text evidence="8">The sequence shown here is derived from an EMBL/GenBank/DDBJ whole genome shotgun (WGS) entry which is preliminary data.</text>
</comment>
<keyword evidence="8" id="KW-0378">Hydrolase</keyword>
<evidence type="ECO:0000313" key="8">
    <source>
        <dbReference type="EMBL" id="PZQ16306.1"/>
    </source>
</evidence>
<gene>
    <name evidence="8" type="ORF">DI564_06630</name>
</gene>
<feature type="transmembrane region" description="Helical" evidence="7">
    <location>
        <begin position="50"/>
        <end position="70"/>
    </location>
</feature>
<comment type="similarity">
    <text evidence="2 7">Belongs to the BI1 family.</text>
</comment>
<dbReference type="GO" id="GO:0005886">
    <property type="term" value="C:plasma membrane"/>
    <property type="evidence" value="ECO:0007669"/>
    <property type="project" value="UniProtKB-SubCell"/>
</dbReference>
<evidence type="ECO:0000313" key="9">
    <source>
        <dbReference type="Proteomes" id="UP000249046"/>
    </source>
</evidence>
<dbReference type="EMBL" id="QFPO01000005">
    <property type="protein sequence ID" value="PZQ16306.1"/>
    <property type="molecule type" value="Genomic_DNA"/>
</dbReference>
<keyword evidence="3" id="KW-1003">Cell membrane</keyword>
<keyword evidence="4 7" id="KW-0812">Transmembrane</keyword>
<accession>A0A2W5KGT5</accession>
<feature type="transmembrane region" description="Helical" evidence="7">
    <location>
        <begin position="107"/>
        <end position="128"/>
    </location>
</feature>
<evidence type="ECO:0000256" key="5">
    <source>
        <dbReference type="ARBA" id="ARBA00022989"/>
    </source>
</evidence>
<feature type="transmembrane region" description="Helical" evidence="7">
    <location>
        <begin position="24"/>
        <end position="44"/>
    </location>
</feature>
<evidence type="ECO:0000256" key="6">
    <source>
        <dbReference type="ARBA" id="ARBA00023136"/>
    </source>
</evidence>
<feature type="transmembrane region" description="Helical" evidence="7">
    <location>
        <begin position="194"/>
        <end position="218"/>
    </location>
</feature>
<dbReference type="GO" id="GO:0006508">
    <property type="term" value="P:proteolysis"/>
    <property type="evidence" value="ECO:0007669"/>
    <property type="project" value="UniProtKB-KW"/>
</dbReference>
<feature type="transmembrane region" description="Helical" evidence="7">
    <location>
        <begin position="77"/>
        <end position="101"/>
    </location>
</feature>
<dbReference type="InterPro" id="IPR006214">
    <property type="entry name" value="Bax_inhibitor_1-related"/>
</dbReference>
<evidence type="ECO:0000256" key="3">
    <source>
        <dbReference type="ARBA" id="ARBA00022475"/>
    </source>
</evidence>